<protein>
    <recommendedName>
        <fullName evidence="4">F-box domain-containing protein</fullName>
    </recommendedName>
</protein>
<evidence type="ECO:0000313" key="5">
    <source>
        <dbReference type="EMBL" id="KAF7356532.1"/>
    </source>
</evidence>
<feature type="domain" description="F-box" evidence="4">
    <location>
        <begin position="268"/>
        <end position="314"/>
    </location>
</feature>
<dbReference type="SUPFAM" id="SSF81383">
    <property type="entry name" value="F-box domain"/>
    <property type="match status" value="1"/>
</dbReference>
<dbReference type="AlphaFoldDB" id="A0A8H7D213"/>
<name>A0A8H7D213_9AGAR</name>
<keyword evidence="1" id="KW-0833">Ubl conjugation pathway</keyword>
<dbReference type="PANTHER" id="PTHR12874:SF9">
    <property type="entry name" value="F-BOX ONLY PROTEIN 48"/>
    <property type="match status" value="1"/>
</dbReference>
<dbReference type="GO" id="GO:0019005">
    <property type="term" value="C:SCF ubiquitin ligase complex"/>
    <property type="evidence" value="ECO:0007669"/>
    <property type="project" value="TreeGrafter"/>
</dbReference>
<dbReference type="Pfam" id="PF19270">
    <property type="entry name" value="FBO_C"/>
    <property type="match status" value="1"/>
</dbReference>
<dbReference type="OrthoDB" id="2117972at2759"/>
<proteinExistence type="predicted"/>
<accession>A0A8H7D213</accession>
<dbReference type="InterPro" id="IPR045464">
    <property type="entry name" value="Hrt3/FBXO9_C"/>
</dbReference>
<reference evidence="5" key="1">
    <citation type="submission" date="2020-05" db="EMBL/GenBank/DDBJ databases">
        <title>Mycena genomes resolve the evolution of fungal bioluminescence.</title>
        <authorList>
            <person name="Tsai I.J."/>
        </authorList>
    </citation>
    <scope>NUCLEOTIDE SEQUENCE</scope>
    <source>
        <strain evidence="5">CCC161011</strain>
    </source>
</reference>
<evidence type="ECO:0000256" key="1">
    <source>
        <dbReference type="ARBA" id="ARBA00022786"/>
    </source>
</evidence>
<dbReference type="PROSITE" id="PS50005">
    <property type="entry name" value="TPR"/>
    <property type="match status" value="1"/>
</dbReference>
<keyword evidence="2" id="KW-0802">TPR repeat</keyword>
<dbReference type="EMBL" id="JACAZI010000007">
    <property type="protein sequence ID" value="KAF7356532.1"/>
    <property type="molecule type" value="Genomic_DNA"/>
</dbReference>
<dbReference type="InterPro" id="IPR036047">
    <property type="entry name" value="F-box-like_dom_sf"/>
</dbReference>
<sequence length="518" mass="58122">MGRHQRLLSHHILHVVEPENPQGFVAAFLAHNIHIERQNSRGIRHLQEEIIYRIILEFFETSKSAGMSNVDLEELAKFREEWKKEVERKKNPQPEPGPSKPRLQPIVEYDISEASSSGTATPGPSSETISGTPSALATTSGYFNASGVPSAVRNALAIYTRAVQHEQSGQLDTALSLYRTAFRMEPNVDRAYHTQELLASINAAQTKDVSDSKGGENIDQLAKTLQRAISIKSGAREDAGGVVTGTLASLLESFPHDLVFEPEDEKQPMHLNILPEELLIMIIRKLDHTSIERLAAVSRKTRVLTLDPGIWRELVVLSYKPPQVPSLESMVSVVTQYQSDFRRVYIEHPRIRLDGVYIAVCHYVRPGLSENSWVNLSHLITYHRYLRFFPDGKVLSLLANEEAAPAQVIHTLKPSLRKKGLFIGTWKLSGSVVTISNLIDASGRFPIPPISTPGSDEPFARYSFSMILSLRSRPLGRWNKLELTAYNSVDLENGNTTPLGLRHERPFWFSRVKSFPPF</sequence>
<evidence type="ECO:0000313" key="6">
    <source>
        <dbReference type="Proteomes" id="UP000620124"/>
    </source>
</evidence>
<evidence type="ECO:0000259" key="4">
    <source>
        <dbReference type="PROSITE" id="PS50181"/>
    </source>
</evidence>
<dbReference type="Gene3D" id="1.20.1280.50">
    <property type="match status" value="1"/>
</dbReference>
<evidence type="ECO:0000256" key="2">
    <source>
        <dbReference type="PROSITE-ProRule" id="PRU00339"/>
    </source>
</evidence>
<gene>
    <name evidence="5" type="ORF">MVEN_00986800</name>
</gene>
<feature type="region of interest" description="Disordered" evidence="3">
    <location>
        <begin position="113"/>
        <end position="134"/>
    </location>
</feature>
<dbReference type="InterPro" id="IPR001810">
    <property type="entry name" value="F-box_dom"/>
</dbReference>
<dbReference type="Pfam" id="PF12937">
    <property type="entry name" value="F-box-like"/>
    <property type="match status" value="1"/>
</dbReference>
<evidence type="ECO:0000256" key="3">
    <source>
        <dbReference type="SAM" id="MobiDB-lite"/>
    </source>
</evidence>
<comment type="caution">
    <text evidence="5">The sequence shown here is derived from an EMBL/GenBank/DDBJ whole genome shotgun (WGS) entry which is preliminary data.</text>
</comment>
<dbReference type="GO" id="GO:0005737">
    <property type="term" value="C:cytoplasm"/>
    <property type="evidence" value="ECO:0007669"/>
    <property type="project" value="TreeGrafter"/>
</dbReference>
<keyword evidence="6" id="KW-1185">Reference proteome</keyword>
<feature type="compositionally biased region" description="Low complexity" evidence="3">
    <location>
        <begin position="114"/>
        <end position="126"/>
    </location>
</feature>
<dbReference type="PANTHER" id="PTHR12874">
    <property type="entry name" value="F-BOX ONLY PROTEIN 48-RELATED"/>
    <property type="match status" value="1"/>
</dbReference>
<feature type="repeat" description="TPR" evidence="2">
    <location>
        <begin position="155"/>
        <end position="188"/>
    </location>
</feature>
<dbReference type="Proteomes" id="UP000620124">
    <property type="component" value="Unassembled WGS sequence"/>
</dbReference>
<dbReference type="GO" id="GO:0031146">
    <property type="term" value="P:SCF-dependent proteasomal ubiquitin-dependent protein catabolic process"/>
    <property type="evidence" value="ECO:0007669"/>
    <property type="project" value="TreeGrafter"/>
</dbReference>
<dbReference type="InterPro" id="IPR019734">
    <property type="entry name" value="TPR_rpt"/>
</dbReference>
<dbReference type="PROSITE" id="PS50181">
    <property type="entry name" value="FBOX"/>
    <property type="match status" value="1"/>
</dbReference>
<organism evidence="5 6">
    <name type="scientific">Mycena venus</name>
    <dbReference type="NCBI Taxonomy" id="2733690"/>
    <lineage>
        <taxon>Eukaryota</taxon>
        <taxon>Fungi</taxon>
        <taxon>Dikarya</taxon>
        <taxon>Basidiomycota</taxon>
        <taxon>Agaricomycotina</taxon>
        <taxon>Agaricomycetes</taxon>
        <taxon>Agaricomycetidae</taxon>
        <taxon>Agaricales</taxon>
        <taxon>Marasmiineae</taxon>
        <taxon>Mycenaceae</taxon>
        <taxon>Mycena</taxon>
    </lineage>
</organism>